<keyword evidence="7" id="KW-1185">Reference proteome</keyword>
<evidence type="ECO:0000256" key="4">
    <source>
        <dbReference type="PROSITE-ProRule" id="PRU00335"/>
    </source>
</evidence>
<dbReference type="SUPFAM" id="SSF48498">
    <property type="entry name" value="Tetracyclin repressor-like, C-terminal domain"/>
    <property type="match status" value="1"/>
</dbReference>
<keyword evidence="2 4" id="KW-0238">DNA-binding</keyword>
<dbReference type="RefSeq" id="WP_040085953.1">
    <property type="nucleotide sequence ID" value="NZ_BCSU01000006.1"/>
</dbReference>
<dbReference type="PROSITE" id="PS50977">
    <property type="entry name" value="HTH_TETR_2"/>
    <property type="match status" value="1"/>
</dbReference>
<dbReference type="GO" id="GO:0000976">
    <property type="term" value="F:transcription cis-regulatory region binding"/>
    <property type="evidence" value="ECO:0007669"/>
    <property type="project" value="TreeGrafter"/>
</dbReference>
<keyword evidence="1" id="KW-0805">Transcription regulation</keyword>
<dbReference type="InterPro" id="IPR009057">
    <property type="entry name" value="Homeodomain-like_sf"/>
</dbReference>
<dbReference type="Pfam" id="PF21597">
    <property type="entry name" value="TetR_C_43"/>
    <property type="match status" value="1"/>
</dbReference>
<sequence length="185" mass="19550">MRADALVRRRLLIDAATELFCTTHPAEVTLEAVAKKAGVGIATLYRNFADREELMVECAASALRRAVAIAQQALADFADDPAAAWEGFVRGLVDLGVGPLVPALAPEHLTELPPAVNAVRDELAGSISDLLSRAQEAGLADPSLSGPQFMAQLIVITRPPISGVLDLDPDVTDRLVTALLLPPAR</sequence>
<keyword evidence="3" id="KW-0804">Transcription</keyword>
<dbReference type="EMBL" id="CP005286">
    <property type="protein sequence ID" value="AJE33310.1"/>
    <property type="molecule type" value="Genomic_DNA"/>
</dbReference>
<dbReference type="Pfam" id="PF00440">
    <property type="entry name" value="TetR_N"/>
    <property type="match status" value="1"/>
</dbReference>
<feature type="DNA-binding region" description="H-T-H motif" evidence="4">
    <location>
        <begin position="29"/>
        <end position="48"/>
    </location>
</feature>
<gene>
    <name evidence="6" type="ORF">B842_07305</name>
</gene>
<dbReference type="InterPro" id="IPR036271">
    <property type="entry name" value="Tet_transcr_reg_TetR-rel_C_sf"/>
</dbReference>
<evidence type="ECO:0000256" key="2">
    <source>
        <dbReference type="ARBA" id="ARBA00023125"/>
    </source>
</evidence>
<dbReference type="InterPro" id="IPR050109">
    <property type="entry name" value="HTH-type_TetR-like_transc_reg"/>
</dbReference>
<name>A0A0B5D315_9CORY</name>
<dbReference type="OrthoDB" id="9795011at2"/>
<dbReference type="STRING" id="1223515.B842_07305"/>
<dbReference type="HOGENOM" id="CLU_069356_17_3_11"/>
<dbReference type="PANTHER" id="PTHR30055:SF234">
    <property type="entry name" value="HTH-TYPE TRANSCRIPTIONAL REGULATOR BETI"/>
    <property type="match status" value="1"/>
</dbReference>
<dbReference type="Gene3D" id="1.10.357.10">
    <property type="entry name" value="Tetracycline Repressor, domain 2"/>
    <property type="match status" value="1"/>
</dbReference>
<organism evidence="6 7">
    <name type="scientific">Corynebacterium humireducens NBRC 106098 = DSM 45392</name>
    <dbReference type="NCBI Taxonomy" id="1223515"/>
    <lineage>
        <taxon>Bacteria</taxon>
        <taxon>Bacillati</taxon>
        <taxon>Actinomycetota</taxon>
        <taxon>Actinomycetes</taxon>
        <taxon>Mycobacteriales</taxon>
        <taxon>Corynebacteriaceae</taxon>
        <taxon>Corynebacterium</taxon>
    </lineage>
</organism>
<dbReference type="InterPro" id="IPR049445">
    <property type="entry name" value="TetR_SbtR-like_C"/>
</dbReference>
<dbReference type="SUPFAM" id="SSF46689">
    <property type="entry name" value="Homeodomain-like"/>
    <property type="match status" value="1"/>
</dbReference>
<dbReference type="PANTHER" id="PTHR30055">
    <property type="entry name" value="HTH-TYPE TRANSCRIPTIONAL REGULATOR RUTR"/>
    <property type="match status" value="1"/>
</dbReference>
<evidence type="ECO:0000256" key="1">
    <source>
        <dbReference type="ARBA" id="ARBA00023015"/>
    </source>
</evidence>
<protein>
    <submittedName>
        <fullName evidence="6">TetR family regulatory protein</fullName>
    </submittedName>
</protein>
<dbReference type="Proteomes" id="UP000031524">
    <property type="component" value="Chromosome"/>
</dbReference>
<evidence type="ECO:0000256" key="3">
    <source>
        <dbReference type="ARBA" id="ARBA00023163"/>
    </source>
</evidence>
<evidence type="ECO:0000259" key="5">
    <source>
        <dbReference type="PROSITE" id="PS50977"/>
    </source>
</evidence>
<dbReference type="GO" id="GO:0003700">
    <property type="term" value="F:DNA-binding transcription factor activity"/>
    <property type="evidence" value="ECO:0007669"/>
    <property type="project" value="TreeGrafter"/>
</dbReference>
<dbReference type="AlphaFoldDB" id="A0A0B5D315"/>
<feature type="domain" description="HTH tetR-type" evidence="5">
    <location>
        <begin position="6"/>
        <end position="66"/>
    </location>
</feature>
<accession>A0A0B5D315</accession>
<dbReference type="PRINTS" id="PR00455">
    <property type="entry name" value="HTHTETR"/>
</dbReference>
<reference evidence="6 7" key="1">
    <citation type="submission" date="2013-04" db="EMBL/GenBank/DDBJ databases">
        <title>Complete genome sequence of Corynebacterium humireducens DSM 45392(T), isolated from a wastewater-fed microbial fuel cell.</title>
        <authorList>
            <person name="Ruckert C."/>
            <person name="Albersmeier A."/>
            <person name="Kalinowski J."/>
        </authorList>
    </citation>
    <scope>NUCLEOTIDE SEQUENCE [LARGE SCALE GENOMIC DNA]</scope>
    <source>
        <strain evidence="7">MFC-5</strain>
    </source>
</reference>
<dbReference type="KEGG" id="chm:B842_07305"/>
<proteinExistence type="predicted"/>
<evidence type="ECO:0000313" key="6">
    <source>
        <dbReference type="EMBL" id="AJE33310.1"/>
    </source>
</evidence>
<evidence type="ECO:0000313" key="7">
    <source>
        <dbReference type="Proteomes" id="UP000031524"/>
    </source>
</evidence>
<dbReference type="InterPro" id="IPR001647">
    <property type="entry name" value="HTH_TetR"/>
</dbReference>